<feature type="compositionally biased region" description="Low complexity" evidence="2">
    <location>
        <begin position="39"/>
        <end position="49"/>
    </location>
</feature>
<evidence type="ECO:0000313" key="3">
    <source>
        <dbReference type="EMBL" id="KAK2950577.1"/>
    </source>
</evidence>
<feature type="region of interest" description="Disordered" evidence="2">
    <location>
        <begin position="369"/>
        <end position="430"/>
    </location>
</feature>
<keyword evidence="1" id="KW-0175">Coiled coil</keyword>
<feature type="region of interest" description="Disordered" evidence="2">
    <location>
        <begin position="599"/>
        <end position="621"/>
    </location>
</feature>
<feature type="region of interest" description="Disordered" evidence="2">
    <location>
        <begin position="37"/>
        <end position="62"/>
    </location>
</feature>
<feature type="region of interest" description="Disordered" evidence="2">
    <location>
        <begin position="930"/>
        <end position="986"/>
    </location>
</feature>
<feature type="coiled-coil region" evidence="1">
    <location>
        <begin position="231"/>
        <end position="261"/>
    </location>
</feature>
<keyword evidence="4" id="KW-1185">Reference proteome</keyword>
<sequence length="986" mass="109096">MMRKVAHHIDLTAGIDSAQWEQFLPPAEKWVVLGQPASTTEQTQEQTQTVRSVSPTPASMRGLTPAEFRDLQHHQAMVFNAASQAQPESQQQPPVELVAGIENHEERAEDLEQTAKFLPFFEWEESEEKELKVRMAQAPELKFYPDVVSQKLPDRGKNQLNKRLLQLEADAFHMTKLGVISFKKSGSVEDLARSVELMTLKAAEVTRSVNDIRIAHFLALPVLDDADATKRESQERQEKRLEELMEKKEKMTVQRRKLQSVDPLFFRQGPGQGRSRFLEQADIKPFKVGVLRTRPISDQLIRTVKEGGGVNRDRGAEHLSSPTVLPIRNQHKENINGNERQHSVDCTDCGQSTGRKDQIFQRRLARVWPSGGHSEGNQSRVGRGWPSDRRGVTIRVTPECQGDERIGGGHSRRTQRGSDQGNDKWRSENMEPNLRGCEVGRWVEKDPGLPHAESECRSTTFQNGIVFDRCAVNHTRMLDVLTRPQTCISSCRNPQARPTTFRFPSQRTRLYPTHFMFRTYVRATTVYKASSAGNRTVQACVPNRRLFGRFPGNRQIEGRIGIECSSPQRKIRTPRVHNQLQEVTTGGTAADSLPRAGVGFNEHDGQGGKGEEGEDARTREREAQATRAGWRDACANCRFTCRQTTGNGFRRQSLPLPVTTSGRLEGEGGSVAWMGWKRTAWGSRSGRVRVVEAPIDDADVSLHSLVQSVGNSQHRRKRVGDRGGLVEEREGGELAGTVQLGGETVVEQQARSGSCGEGFRRGDAKGPDQEGRGCPGHVGQFCVRGEYQQTIVRPFTSSTIQTSIPQSRPELIKTLGGACGGRRQRSCGSVVQDKGHHRLQSETSELQTNLRVLPMQADCRRICIAAQSTSSSILVPDRRRGGSRNECTPPGLGKRTVRFCLSPDPADSAGTGQVDGGADDIDFSSSGLAVDTRKRHFRTESESYAVAGENGGGGSEGTGFSSDGERTATRSPPKHSCWGDLGGISR</sequence>
<comment type="caution">
    <text evidence="3">The sequence shown here is derived from an EMBL/GenBank/DDBJ whole genome shotgun (WGS) entry which is preliminary data.</text>
</comment>
<proteinExistence type="predicted"/>
<accession>A0ABQ9XIY3</accession>
<evidence type="ECO:0000256" key="1">
    <source>
        <dbReference type="SAM" id="Coils"/>
    </source>
</evidence>
<dbReference type="EMBL" id="JARBJD010000133">
    <property type="protein sequence ID" value="KAK2950577.1"/>
    <property type="molecule type" value="Genomic_DNA"/>
</dbReference>
<feature type="compositionally biased region" description="Basic and acidic residues" evidence="2">
    <location>
        <begin position="758"/>
        <end position="771"/>
    </location>
</feature>
<gene>
    <name evidence="3" type="ORF">BLNAU_14469</name>
</gene>
<dbReference type="Proteomes" id="UP001281761">
    <property type="component" value="Unassembled WGS sequence"/>
</dbReference>
<feature type="region of interest" description="Disordered" evidence="2">
    <location>
        <begin position="751"/>
        <end position="772"/>
    </location>
</feature>
<evidence type="ECO:0000256" key="2">
    <source>
        <dbReference type="SAM" id="MobiDB-lite"/>
    </source>
</evidence>
<protein>
    <submittedName>
        <fullName evidence="3">Uncharacterized protein</fullName>
    </submittedName>
</protein>
<evidence type="ECO:0000313" key="4">
    <source>
        <dbReference type="Proteomes" id="UP001281761"/>
    </source>
</evidence>
<reference evidence="3 4" key="1">
    <citation type="journal article" date="2022" name="bioRxiv">
        <title>Genomics of Preaxostyla Flagellates Illuminates Evolutionary Transitions and the Path Towards Mitochondrial Loss.</title>
        <authorList>
            <person name="Novak L.V.F."/>
            <person name="Treitli S.C."/>
            <person name="Pyrih J."/>
            <person name="Halakuc P."/>
            <person name="Pipaliya S.V."/>
            <person name="Vacek V."/>
            <person name="Brzon O."/>
            <person name="Soukal P."/>
            <person name="Eme L."/>
            <person name="Dacks J.B."/>
            <person name="Karnkowska A."/>
            <person name="Elias M."/>
            <person name="Hampl V."/>
        </authorList>
    </citation>
    <scope>NUCLEOTIDE SEQUENCE [LARGE SCALE GENOMIC DNA]</scope>
    <source>
        <strain evidence="3">NAU3</strain>
        <tissue evidence="3">Gut</tissue>
    </source>
</reference>
<organism evidence="3 4">
    <name type="scientific">Blattamonas nauphoetae</name>
    <dbReference type="NCBI Taxonomy" id="2049346"/>
    <lineage>
        <taxon>Eukaryota</taxon>
        <taxon>Metamonada</taxon>
        <taxon>Preaxostyla</taxon>
        <taxon>Oxymonadida</taxon>
        <taxon>Blattamonas</taxon>
    </lineage>
</organism>
<name>A0ABQ9XIY3_9EUKA</name>
<feature type="compositionally biased region" description="Basic and acidic residues" evidence="2">
    <location>
        <begin position="601"/>
        <end position="621"/>
    </location>
</feature>